<feature type="compositionally biased region" description="Pro residues" evidence="1">
    <location>
        <begin position="15"/>
        <end position="33"/>
    </location>
</feature>
<feature type="compositionally biased region" description="Low complexity" evidence="1">
    <location>
        <begin position="34"/>
        <end position="45"/>
    </location>
</feature>
<reference evidence="2 3" key="1">
    <citation type="submission" date="2024-02" db="EMBL/GenBank/DDBJ databases">
        <title>High-quality chromosome-scale genome assembly of Pensacola bahiagrass (Paspalum notatum Flugge var. saurae).</title>
        <authorList>
            <person name="Vega J.M."/>
            <person name="Podio M."/>
            <person name="Orjuela J."/>
            <person name="Siena L.A."/>
            <person name="Pessino S.C."/>
            <person name="Combes M.C."/>
            <person name="Mariac C."/>
            <person name="Albertini E."/>
            <person name="Pupilli F."/>
            <person name="Ortiz J.P.A."/>
            <person name="Leblanc O."/>
        </authorList>
    </citation>
    <scope>NUCLEOTIDE SEQUENCE [LARGE SCALE GENOMIC DNA]</scope>
    <source>
        <strain evidence="2">R1</strain>
        <tissue evidence="2">Leaf</tissue>
    </source>
</reference>
<dbReference type="EMBL" id="CP144751">
    <property type="protein sequence ID" value="WVZ84081.1"/>
    <property type="molecule type" value="Genomic_DNA"/>
</dbReference>
<accession>A0AAQ3X416</accession>
<evidence type="ECO:0000313" key="2">
    <source>
        <dbReference type="EMBL" id="WVZ84081.1"/>
    </source>
</evidence>
<keyword evidence="3" id="KW-1185">Reference proteome</keyword>
<evidence type="ECO:0000256" key="1">
    <source>
        <dbReference type="SAM" id="MobiDB-lite"/>
    </source>
</evidence>
<protein>
    <submittedName>
        <fullName evidence="2">Uncharacterized protein</fullName>
    </submittedName>
</protein>
<feature type="non-terminal residue" evidence="2">
    <location>
        <position position="1"/>
    </location>
</feature>
<dbReference type="AlphaFoldDB" id="A0AAQ3X416"/>
<dbReference type="Proteomes" id="UP001341281">
    <property type="component" value="Chromosome 07"/>
</dbReference>
<proteinExistence type="predicted"/>
<organism evidence="2 3">
    <name type="scientific">Paspalum notatum var. saurae</name>
    <dbReference type="NCBI Taxonomy" id="547442"/>
    <lineage>
        <taxon>Eukaryota</taxon>
        <taxon>Viridiplantae</taxon>
        <taxon>Streptophyta</taxon>
        <taxon>Embryophyta</taxon>
        <taxon>Tracheophyta</taxon>
        <taxon>Spermatophyta</taxon>
        <taxon>Magnoliopsida</taxon>
        <taxon>Liliopsida</taxon>
        <taxon>Poales</taxon>
        <taxon>Poaceae</taxon>
        <taxon>PACMAD clade</taxon>
        <taxon>Panicoideae</taxon>
        <taxon>Andropogonodae</taxon>
        <taxon>Paspaleae</taxon>
        <taxon>Paspalinae</taxon>
        <taxon>Paspalum</taxon>
    </lineage>
</organism>
<evidence type="ECO:0000313" key="3">
    <source>
        <dbReference type="Proteomes" id="UP001341281"/>
    </source>
</evidence>
<sequence length="161" mass="16976">LPARPCPRRSSLPGRRPPCPAPIPGTPPCPAPSPARSSPAGNPSRRVPPVGLLPSRLPSHPAKPAFEIGLSMDKPSGAPNPSVGRGAKKAQARIIRIESNRRRSVPAARESAERRPRNHRAADVCGEAEQRYAQGSGAGRGSWAEKTRIGCVSLTGELGKR</sequence>
<gene>
    <name evidence="2" type="ORF">U9M48_031153</name>
</gene>
<feature type="region of interest" description="Disordered" evidence="1">
    <location>
        <begin position="1"/>
        <end position="128"/>
    </location>
</feature>
<name>A0AAQ3X416_PASNO</name>